<evidence type="ECO:0000313" key="3">
    <source>
        <dbReference type="EMBL" id="MBT1696944.1"/>
    </source>
</evidence>
<name>A0AAP2DMV0_9BACT</name>
<proteinExistence type="predicted"/>
<comment type="caution">
    <text evidence="3">The sequence shown here is derived from an EMBL/GenBank/DDBJ whole genome shotgun (WGS) entry which is preliminary data.</text>
</comment>
<dbReference type="InterPro" id="IPR025235">
    <property type="entry name" value="DUF4178"/>
</dbReference>
<dbReference type="Pfam" id="PF13785">
    <property type="entry name" value="DUF4178"/>
    <property type="match status" value="1"/>
</dbReference>
<evidence type="ECO:0000256" key="1">
    <source>
        <dbReference type="SAM" id="Phobius"/>
    </source>
</evidence>
<dbReference type="Proteomes" id="UP001319200">
    <property type="component" value="Unassembled WGS sequence"/>
</dbReference>
<organism evidence="3 4">
    <name type="scientific">Chryseosolibacter histidini</name>
    <dbReference type="NCBI Taxonomy" id="2782349"/>
    <lineage>
        <taxon>Bacteria</taxon>
        <taxon>Pseudomonadati</taxon>
        <taxon>Bacteroidota</taxon>
        <taxon>Cytophagia</taxon>
        <taxon>Cytophagales</taxon>
        <taxon>Chryseotaleaceae</taxon>
        <taxon>Chryseosolibacter</taxon>
    </lineage>
</organism>
<dbReference type="EMBL" id="JAHESF010000007">
    <property type="protein sequence ID" value="MBT1696944.1"/>
    <property type="molecule type" value="Genomic_DNA"/>
</dbReference>
<protein>
    <submittedName>
        <fullName evidence="3">DUF4178 domain-containing protein</fullName>
    </submittedName>
</protein>
<keyword evidence="1" id="KW-1133">Transmembrane helix</keyword>
<gene>
    <name evidence="3" type="ORF">KK083_08675</name>
</gene>
<reference evidence="3 4" key="1">
    <citation type="submission" date="2021-05" db="EMBL/GenBank/DDBJ databases">
        <title>A Polyphasic approach of four new species of the genus Ohtaekwangia: Ohtaekwangia histidinii sp. nov., Ohtaekwangia cretensis sp. nov., Ohtaekwangia indiensis sp. nov., Ohtaekwangia reichenbachii sp. nov. from diverse environment.</title>
        <authorList>
            <person name="Octaviana S."/>
        </authorList>
    </citation>
    <scope>NUCLEOTIDE SEQUENCE [LARGE SCALE GENOMIC DNA]</scope>
    <source>
        <strain evidence="3 4">PWU4</strain>
    </source>
</reference>
<evidence type="ECO:0000259" key="2">
    <source>
        <dbReference type="Pfam" id="PF13785"/>
    </source>
</evidence>
<accession>A0AAP2DMV0</accession>
<keyword evidence="1" id="KW-0812">Transmembrane</keyword>
<feature type="transmembrane region" description="Helical" evidence="1">
    <location>
        <begin position="379"/>
        <end position="397"/>
    </location>
</feature>
<feature type="transmembrane region" description="Helical" evidence="1">
    <location>
        <begin position="229"/>
        <end position="248"/>
    </location>
</feature>
<sequence>MSGNNHNVSCPKCSAENQLRGKALTVALTCKACGTYFRTGKWNKAAAEFQHLKEYQAIPIGTRGKIDNFVYEVMGFVVKQETRYHFKWCEYLLFSPYRGYAFLSEYDGHWNFLWPIEGDPRNNIKVDDFNYEGAEYRLYQKYNAQVVFAKGEFFFDVLDVTESTVNSEFIAPPYMLALEKSNDSVLWCQGEYFKPKEIAEAFSIPLSKMPPRQGVGYTQPFNSSYSDKALILFSVLVFLTTLLAQLTMSSSAEDKVVFQHDYHDTDLQDQKMIATSSFDLTGGMRNVEFYIYAPVENNWFFTEFSLINDDTGDEYNFTEEVEFYSGYDEGYRWTEGTHTAEAILSMIPAGRYHINIYPEFNFNNHAFSVTVKRDVPVSTNFYLTAIGLLLFPAFYFVRKHYRERKRWSDSDYSPYYTEE</sequence>
<keyword evidence="4" id="KW-1185">Reference proteome</keyword>
<evidence type="ECO:0000313" key="4">
    <source>
        <dbReference type="Proteomes" id="UP001319200"/>
    </source>
</evidence>
<dbReference type="RefSeq" id="WP_254162539.1">
    <property type="nucleotide sequence ID" value="NZ_JAHESF010000007.1"/>
</dbReference>
<feature type="domain" description="DUF4178" evidence="2">
    <location>
        <begin position="60"/>
        <end position="195"/>
    </location>
</feature>
<keyword evidence="1" id="KW-0472">Membrane</keyword>
<dbReference type="AlphaFoldDB" id="A0AAP2DMV0"/>